<dbReference type="PANTHER" id="PTHR43818:SF11">
    <property type="entry name" value="BCDNA.GH03377"/>
    <property type="match status" value="1"/>
</dbReference>
<dbReference type="AlphaFoldDB" id="A0A0R2FLV4"/>
<dbReference type="Pfam" id="PF01408">
    <property type="entry name" value="GFO_IDH_MocA"/>
    <property type="match status" value="1"/>
</dbReference>
<proteinExistence type="predicted"/>
<evidence type="ECO:0000313" key="4">
    <source>
        <dbReference type="EMBL" id="KRN25204.1"/>
    </source>
</evidence>
<protein>
    <recommendedName>
        <fullName evidence="6">Dehydrogenase</fullName>
    </recommendedName>
</protein>
<dbReference type="Proteomes" id="UP000050865">
    <property type="component" value="Unassembled WGS sequence"/>
</dbReference>
<dbReference type="SUPFAM" id="SSF51735">
    <property type="entry name" value="NAD(P)-binding Rossmann-fold domains"/>
    <property type="match status" value="1"/>
</dbReference>
<keyword evidence="1" id="KW-0560">Oxidoreductase</keyword>
<dbReference type="Pfam" id="PF22725">
    <property type="entry name" value="GFO_IDH_MocA_C3"/>
    <property type="match status" value="1"/>
</dbReference>
<feature type="domain" description="GFO/IDH/MocA-like oxidoreductase" evidence="3">
    <location>
        <begin position="130"/>
        <end position="263"/>
    </location>
</feature>
<evidence type="ECO:0000256" key="1">
    <source>
        <dbReference type="ARBA" id="ARBA00023002"/>
    </source>
</evidence>
<dbReference type="InterPro" id="IPR036291">
    <property type="entry name" value="NAD(P)-bd_dom_sf"/>
</dbReference>
<accession>A0A0R2FLV4</accession>
<comment type="caution">
    <text evidence="4">The sequence shown here is derived from an EMBL/GenBank/DDBJ whole genome shotgun (WGS) entry which is preliminary data.</text>
</comment>
<reference evidence="4 5" key="1">
    <citation type="journal article" date="2015" name="Genome Announc.">
        <title>Expanding the biotechnology potential of lactobacilli through comparative genomics of 213 strains and associated genera.</title>
        <authorList>
            <person name="Sun Z."/>
            <person name="Harris H.M."/>
            <person name="McCann A."/>
            <person name="Guo C."/>
            <person name="Argimon S."/>
            <person name="Zhang W."/>
            <person name="Yang X."/>
            <person name="Jeffery I.B."/>
            <person name="Cooney J.C."/>
            <person name="Kagawa T.F."/>
            <person name="Liu W."/>
            <person name="Song Y."/>
            <person name="Salvetti E."/>
            <person name="Wrobel A."/>
            <person name="Rasinkangas P."/>
            <person name="Parkhill J."/>
            <person name="Rea M.C."/>
            <person name="O'Sullivan O."/>
            <person name="Ritari J."/>
            <person name="Douillard F.P."/>
            <person name="Paul Ross R."/>
            <person name="Yang R."/>
            <person name="Briner A.E."/>
            <person name="Felis G.E."/>
            <person name="de Vos W.M."/>
            <person name="Barrangou R."/>
            <person name="Klaenhammer T.R."/>
            <person name="Caufield P.W."/>
            <person name="Cui Y."/>
            <person name="Zhang H."/>
            <person name="O'Toole P.W."/>
        </authorList>
    </citation>
    <scope>NUCLEOTIDE SEQUENCE [LARGE SCALE GENOMIC DNA]</scope>
    <source>
        <strain evidence="4 5">DSM 22697</strain>
    </source>
</reference>
<dbReference type="InterPro" id="IPR000683">
    <property type="entry name" value="Gfo/Idh/MocA-like_OxRdtase_N"/>
</dbReference>
<dbReference type="OrthoDB" id="9815825at2"/>
<dbReference type="Gene3D" id="3.40.50.720">
    <property type="entry name" value="NAD(P)-binding Rossmann-like Domain"/>
    <property type="match status" value="1"/>
</dbReference>
<dbReference type="GO" id="GO:0000166">
    <property type="term" value="F:nucleotide binding"/>
    <property type="evidence" value="ECO:0007669"/>
    <property type="project" value="InterPro"/>
</dbReference>
<evidence type="ECO:0008006" key="6">
    <source>
        <dbReference type="Google" id="ProtNLM"/>
    </source>
</evidence>
<dbReference type="GO" id="GO:0016491">
    <property type="term" value="F:oxidoreductase activity"/>
    <property type="evidence" value="ECO:0007669"/>
    <property type="project" value="UniProtKB-KW"/>
</dbReference>
<dbReference type="STRING" id="1423730.FC75_GL000884"/>
<dbReference type="PANTHER" id="PTHR43818">
    <property type="entry name" value="BCDNA.GH03377"/>
    <property type="match status" value="1"/>
</dbReference>
<dbReference type="InterPro" id="IPR050463">
    <property type="entry name" value="Gfo/Idh/MocA_oxidrdct_glycsds"/>
</dbReference>
<dbReference type="SUPFAM" id="SSF55347">
    <property type="entry name" value="Glyceraldehyde-3-phosphate dehydrogenase-like, C-terminal domain"/>
    <property type="match status" value="1"/>
</dbReference>
<sequence>MDVAVVGTGFIGKQHIEAIRRIPGANLVAVCEPNAELAKQVSRSLNIPHYYTEVEQMIKQEPTLEIVHNCTPSGFHFEINKQLIKAGINVYCEKPFTSNAQESSELKDLLAKAGLKGGVNFNYRHNLMVEEMKERVKQQTIGKVWFVNVEYLQDWLLKQTDYDWRVDSKIGGPTRAIADIGSHCFDTIEFVLGRKITSLEVLRLIEYPQRIKDGSLVPVSNEDAAIILAEFEGGLKGLIRISQVTAGKKNDLHVLVEGTKQALEWFQERPDHLWIGNRDCGNEDIYAAKQYLHGHAAELAELPNGHAVGWKDAFTAGIKEFYDDVAGSENHNYVNFADADHLMKLVDASLVSDQERRKVNID</sequence>
<dbReference type="InterPro" id="IPR055170">
    <property type="entry name" value="GFO_IDH_MocA-like_dom"/>
</dbReference>
<dbReference type="PATRIC" id="fig|1423730.4.peg.934"/>
<dbReference type="EMBL" id="AYZJ01000017">
    <property type="protein sequence ID" value="KRN25204.1"/>
    <property type="molecule type" value="Genomic_DNA"/>
</dbReference>
<dbReference type="Gene3D" id="3.30.360.10">
    <property type="entry name" value="Dihydrodipicolinate Reductase, domain 2"/>
    <property type="match status" value="1"/>
</dbReference>
<keyword evidence="5" id="KW-1185">Reference proteome</keyword>
<feature type="domain" description="Gfo/Idh/MocA-like oxidoreductase N-terminal" evidence="2">
    <location>
        <begin position="2"/>
        <end position="120"/>
    </location>
</feature>
<name>A0A0R2FLV4_9LACO</name>
<organism evidence="4 5">
    <name type="scientific">Lacticaseibacillus camelliae DSM 22697 = JCM 13995</name>
    <dbReference type="NCBI Taxonomy" id="1423730"/>
    <lineage>
        <taxon>Bacteria</taxon>
        <taxon>Bacillati</taxon>
        <taxon>Bacillota</taxon>
        <taxon>Bacilli</taxon>
        <taxon>Lactobacillales</taxon>
        <taxon>Lactobacillaceae</taxon>
        <taxon>Lacticaseibacillus</taxon>
    </lineage>
</organism>
<gene>
    <name evidence="4" type="ORF">FC75_GL000884</name>
</gene>
<evidence type="ECO:0000259" key="2">
    <source>
        <dbReference type="Pfam" id="PF01408"/>
    </source>
</evidence>
<evidence type="ECO:0000313" key="5">
    <source>
        <dbReference type="Proteomes" id="UP000050865"/>
    </source>
</evidence>
<evidence type="ECO:0000259" key="3">
    <source>
        <dbReference type="Pfam" id="PF22725"/>
    </source>
</evidence>
<dbReference type="RefSeq" id="WP_054663762.1">
    <property type="nucleotide sequence ID" value="NZ_AYZJ01000017.1"/>
</dbReference>